<dbReference type="KEGG" id="ptm:GSPATT00000015001"/>
<feature type="region of interest" description="Disordered" evidence="1">
    <location>
        <begin position="428"/>
        <end position="462"/>
    </location>
</feature>
<dbReference type="InterPro" id="IPR000719">
    <property type="entry name" value="Prot_kinase_dom"/>
</dbReference>
<dbReference type="GeneID" id="5008771"/>
<name>A0BAL3_PARTE</name>
<evidence type="ECO:0000259" key="2">
    <source>
        <dbReference type="PROSITE" id="PS50011"/>
    </source>
</evidence>
<dbReference type="PANTHER" id="PTHR44305:SF2">
    <property type="entry name" value="SI:DKEY-192D15.2"/>
    <property type="match status" value="1"/>
</dbReference>
<dbReference type="OrthoDB" id="308139at2759"/>
<organism evidence="3 4">
    <name type="scientific">Paramecium tetraurelia</name>
    <dbReference type="NCBI Taxonomy" id="5888"/>
    <lineage>
        <taxon>Eukaryota</taxon>
        <taxon>Sar</taxon>
        <taxon>Alveolata</taxon>
        <taxon>Ciliophora</taxon>
        <taxon>Intramacronucleata</taxon>
        <taxon>Oligohymenophorea</taxon>
        <taxon>Peniculida</taxon>
        <taxon>Parameciidae</taxon>
        <taxon>Paramecium</taxon>
    </lineage>
</organism>
<dbReference type="SUPFAM" id="SSF117281">
    <property type="entry name" value="Kelch motif"/>
    <property type="match status" value="1"/>
</dbReference>
<evidence type="ECO:0000313" key="3">
    <source>
        <dbReference type="EMBL" id="CAK55580.1"/>
    </source>
</evidence>
<feature type="compositionally biased region" description="Polar residues" evidence="1">
    <location>
        <begin position="428"/>
        <end position="441"/>
    </location>
</feature>
<dbReference type="Gene3D" id="2.120.10.80">
    <property type="entry name" value="Kelch-type beta propeller"/>
    <property type="match status" value="1"/>
</dbReference>
<dbReference type="HOGENOM" id="CLU_416505_0_0_1"/>
<dbReference type="InterPro" id="IPR015915">
    <property type="entry name" value="Kelch-typ_b-propeller"/>
</dbReference>
<dbReference type="EMBL" id="CT867985">
    <property type="protein sequence ID" value="CAK55580.1"/>
    <property type="molecule type" value="Genomic_DNA"/>
</dbReference>
<dbReference type="InterPro" id="IPR008271">
    <property type="entry name" value="Ser/Thr_kinase_AS"/>
</dbReference>
<dbReference type="InParanoid" id="A0BAL3"/>
<dbReference type="STRING" id="5888.A0BAL3"/>
<dbReference type="Pfam" id="PF00069">
    <property type="entry name" value="Pkinase"/>
    <property type="match status" value="1"/>
</dbReference>
<evidence type="ECO:0000256" key="1">
    <source>
        <dbReference type="SAM" id="MobiDB-lite"/>
    </source>
</evidence>
<gene>
    <name evidence="3" type="ORF">GSPATT00000015001</name>
</gene>
<feature type="compositionally biased region" description="Low complexity" evidence="1">
    <location>
        <begin position="447"/>
        <end position="462"/>
    </location>
</feature>
<dbReference type="SMART" id="SM00220">
    <property type="entry name" value="S_TKc"/>
    <property type="match status" value="1"/>
</dbReference>
<dbReference type="Proteomes" id="UP000000600">
    <property type="component" value="Unassembled WGS sequence"/>
</dbReference>
<feature type="domain" description="Protein kinase" evidence="2">
    <location>
        <begin position="75"/>
        <end position="369"/>
    </location>
</feature>
<accession>A0BAL3</accession>
<dbReference type="Gene3D" id="1.10.510.10">
    <property type="entry name" value="Transferase(Phosphotransferase) domain 1"/>
    <property type="match status" value="1"/>
</dbReference>
<dbReference type="eggNOG" id="KOG0589">
    <property type="taxonomic scope" value="Eukaryota"/>
</dbReference>
<dbReference type="Pfam" id="PF24681">
    <property type="entry name" value="Kelch_KLHDC2_KLHL20_DRC7"/>
    <property type="match status" value="1"/>
</dbReference>
<dbReference type="InterPro" id="IPR053083">
    <property type="entry name" value="TF_kinase-domain_protein"/>
</dbReference>
<dbReference type="GO" id="GO:0005524">
    <property type="term" value="F:ATP binding"/>
    <property type="evidence" value="ECO:0007669"/>
    <property type="project" value="InterPro"/>
</dbReference>
<dbReference type="SMART" id="SM00612">
    <property type="entry name" value="Kelch"/>
    <property type="match status" value="2"/>
</dbReference>
<protein>
    <recommendedName>
        <fullName evidence="2">Protein kinase domain-containing protein</fullName>
    </recommendedName>
</protein>
<dbReference type="PROSITE" id="PS50011">
    <property type="entry name" value="PROTEIN_KINASE_DOM"/>
    <property type="match status" value="1"/>
</dbReference>
<evidence type="ECO:0000313" key="4">
    <source>
        <dbReference type="Proteomes" id="UP000000600"/>
    </source>
</evidence>
<dbReference type="InterPro" id="IPR011009">
    <property type="entry name" value="Kinase-like_dom_sf"/>
</dbReference>
<proteinExistence type="predicted"/>
<dbReference type="AlphaFoldDB" id="A0BAL3"/>
<dbReference type="GO" id="GO:0004674">
    <property type="term" value="F:protein serine/threonine kinase activity"/>
    <property type="evidence" value="ECO:0000318"/>
    <property type="project" value="GO_Central"/>
</dbReference>
<dbReference type="PROSITE" id="PS00108">
    <property type="entry name" value="PROTEIN_KINASE_ST"/>
    <property type="match status" value="1"/>
</dbReference>
<reference evidence="3 4" key="1">
    <citation type="journal article" date="2006" name="Nature">
        <title>Global trends of whole-genome duplications revealed by the ciliate Paramecium tetraurelia.</title>
        <authorList>
            <consortium name="Genoscope"/>
            <person name="Aury J.-M."/>
            <person name="Jaillon O."/>
            <person name="Duret L."/>
            <person name="Noel B."/>
            <person name="Jubin C."/>
            <person name="Porcel B.M."/>
            <person name="Segurens B."/>
            <person name="Daubin V."/>
            <person name="Anthouard V."/>
            <person name="Aiach N."/>
            <person name="Arnaiz O."/>
            <person name="Billaut A."/>
            <person name="Beisson J."/>
            <person name="Blanc I."/>
            <person name="Bouhouche K."/>
            <person name="Camara F."/>
            <person name="Duharcourt S."/>
            <person name="Guigo R."/>
            <person name="Gogendeau D."/>
            <person name="Katinka M."/>
            <person name="Keller A.-M."/>
            <person name="Kissmehl R."/>
            <person name="Klotz C."/>
            <person name="Koll F."/>
            <person name="Le Moue A."/>
            <person name="Lepere C."/>
            <person name="Malinsky S."/>
            <person name="Nowacki M."/>
            <person name="Nowak J.K."/>
            <person name="Plattner H."/>
            <person name="Poulain J."/>
            <person name="Ruiz F."/>
            <person name="Serrano V."/>
            <person name="Zagulski M."/>
            <person name="Dessen P."/>
            <person name="Betermier M."/>
            <person name="Weissenbach J."/>
            <person name="Scarpelli C."/>
            <person name="Schachter V."/>
            <person name="Sperling L."/>
            <person name="Meyer E."/>
            <person name="Cohen J."/>
            <person name="Wincker P."/>
        </authorList>
    </citation>
    <scope>NUCLEOTIDE SEQUENCE [LARGE SCALE GENOMIC DNA]</scope>
    <source>
        <strain evidence="3 4">Stock d4-2</strain>
    </source>
</reference>
<keyword evidence="4" id="KW-1185">Reference proteome</keyword>
<dbReference type="SUPFAM" id="SSF56112">
    <property type="entry name" value="Protein kinase-like (PK-like)"/>
    <property type="match status" value="1"/>
</dbReference>
<dbReference type="RefSeq" id="XP_001422978.1">
    <property type="nucleotide sequence ID" value="XM_001422941.1"/>
</dbReference>
<dbReference type="PANTHER" id="PTHR44305">
    <property type="entry name" value="SI:DKEY-192D15.2-RELATED"/>
    <property type="match status" value="1"/>
</dbReference>
<dbReference type="InterPro" id="IPR006652">
    <property type="entry name" value="Kelch_1"/>
</dbReference>
<dbReference type="OMA" id="NTFRIAM"/>
<sequence>MSKLKEFGFFEIFLNPIRYNQYKFFTWNRDLNVNDYLQCINLVTLKKQGVMILKILIILIPIGGFQMQKYKGDCILVLNIIYQCSGSRISKNWNCQAQVRSIPRSIECSTSKQIKYMLQRRLKATNLEKLNEYKEEAVQLSKVQNCGNVIRFYGYYFAETLYNTFRLGIITEYMDHNMNLENLYRKRKKPNQFWKENELVTMLFSIISTCSYLQQKGICHRDIKPANLFMIPNGELKLIDFGESKDYFFDLDNEAKNTYTMATIRGTPQYLSPILWKAHVIDGNSRYVEHNIYKSDVFSTGLVIHQMSAMQEVTGFNNTQSNEGEQLILQSLAQLEQKYSPAYVSIIKLMLIFEEAQRPSYVEIEQLFLEHEEKYQSGKIQENVAINEYILLYNQHYNTMLKRGPPYRTSQEAEVQFKNVITQHMKNAGSSPMIEQSQKSKQPLREQPSSQKQQQITQQQQSQPVQVIKQPVVSQSAFYRDSTLILNDSCLWFEFGGKTISKFSTSKQKWRQIAKLDVELDRQFTTLFVPDKKAFYLIGGFQETNFRVYQNDKLELMKHQIPMNRFFCSCLYYNHKIYCIGGYDEQHKIQLSSVLYYDLISEKWVQLADLKQPKSQAAPCRINDNEIVLFGGYNKEEGTLDTIERYLINENRWEKCNLKLPLPLRRFMAVRIKKNLALLIGGLTMYAKESQKVLKVDWEKKEIIECEPLEKGGIVESEVLLDTEGNLHIFLENANGTSPYAHIKYYFDPNATKYETKAD</sequence>